<feature type="compositionally biased region" description="Polar residues" evidence="1">
    <location>
        <begin position="95"/>
        <end position="104"/>
    </location>
</feature>
<dbReference type="EMBL" id="JAHQIW010000260">
    <property type="protein sequence ID" value="KAJ1347043.1"/>
    <property type="molecule type" value="Genomic_DNA"/>
</dbReference>
<evidence type="ECO:0000256" key="1">
    <source>
        <dbReference type="SAM" id="MobiDB-lite"/>
    </source>
</evidence>
<accession>A0AAD5LZ69</accession>
<dbReference type="Proteomes" id="UP001196413">
    <property type="component" value="Unassembled WGS sequence"/>
</dbReference>
<proteinExistence type="predicted"/>
<evidence type="ECO:0000313" key="2">
    <source>
        <dbReference type="EMBL" id="KAJ1347043.1"/>
    </source>
</evidence>
<evidence type="ECO:0000313" key="3">
    <source>
        <dbReference type="Proteomes" id="UP001196413"/>
    </source>
</evidence>
<feature type="region of interest" description="Disordered" evidence="1">
    <location>
        <begin position="91"/>
        <end position="111"/>
    </location>
</feature>
<organism evidence="2 3">
    <name type="scientific">Parelaphostrongylus tenuis</name>
    <name type="common">Meningeal worm</name>
    <dbReference type="NCBI Taxonomy" id="148309"/>
    <lineage>
        <taxon>Eukaryota</taxon>
        <taxon>Metazoa</taxon>
        <taxon>Ecdysozoa</taxon>
        <taxon>Nematoda</taxon>
        <taxon>Chromadorea</taxon>
        <taxon>Rhabditida</taxon>
        <taxon>Rhabditina</taxon>
        <taxon>Rhabditomorpha</taxon>
        <taxon>Strongyloidea</taxon>
        <taxon>Metastrongylidae</taxon>
        <taxon>Parelaphostrongylus</taxon>
    </lineage>
</organism>
<gene>
    <name evidence="2" type="ORF">KIN20_001986</name>
</gene>
<reference evidence="2" key="1">
    <citation type="submission" date="2021-06" db="EMBL/GenBank/DDBJ databases">
        <title>Parelaphostrongylus tenuis whole genome reference sequence.</title>
        <authorList>
            <person name="Garwood T.J."/>
            <person name="Larsen P.A."/>
            <person name="Fountain-Jones N.M."/>
            <person name="Garbe J.R."/>
            <person name="Macchietto M.G."/>
            <person name="Kania S.A."/>
            <person name="Gerhold R.W."/>
            <person name="Richards J.E."/>
            <person name="Wolf T.M."/>
        </authorList>
    </citation>
    <scope>NUCLEOTIDE SEQUENCE</scope>
    <source>
        <strain evidence="2">MNPRO001-30</strain>
        <tissue evidence="2">Meninges</tissue>
    </source>
</reference>
<sequence>MVVYWPNAPTQNDDLKLKPAQINPAFRLSKFSSGRNSAEGSRCRHSLESTTLMPPTESIGGARTNLISNFVETNSDIIHTFDFGLGTRHAVPRNTAGNSSTKWRSFSDHIN</sequence>
<comment type="caution">
    <text evidence="2">The sequence shown here is derived from an EMBL/GenBank/DDBJ whole genome shotgun (WGS) entry which is preliminary data.</text>
</comment>
<dbReference type="AlphaFoldDB" id="A0AAD5LZ69"/>
<name>A0AAD5LZ69_PARTN</name>
<keyword evidence="3" id="KW-1185">Reference proteome</keyword>
<protein>
    <submittedName>
        <fullName evidence="2">Uncharacterized protein</fullName>
    </submittedName>
</protein>